<evidence type="ECO:0000313" key="12">
    <source>
        <dbReference type="EMBL" id="CUV47474.1"/>
    </source>
</evidence>
<reference evidence="6" key="2">
    <citation type="submission" date="2018-01" db="EMBL/GenBank/DDBJ databases">
        <title>Ralstonia pseudosolanacearum P824 infects blueberry.</title>
        <authorList>
            <person name="Bocsanczy A.M."/>
            <person name="Norman D.J."/>
        </authorList>
    </citation>
    <scope>NUCLEOTIDE SEQUENCE</scope>
    <source>
        <strain evidence="6">P824</strain>
    </source>
</reference>
<evidence type="ECO:0000313" key="10">
    <source>
        <dbReference type="EMBL" id="CUV33155.1"/>
    </source>
</evidence>
<evidence type="ECO:0000313" key="9">
    <source>
        <dbReference type="EMBL" id="CUV31122.1"/>
    </source>
</evidence>
<dbReference type="PANTHER" id="PTHR30419">
    <property type="entry name" value="HTH-TYPE TRANSCRIPTIONAL REGULATOR YBHD"/>
    <property type="match status" value="1"/>
</dbReference>
<dbReference type="EMBL" id="LN899823">
    <property type="protein sequence ID" value="CUV22645.1"/>
    <property type="molecule type" value="Genomic_DNA"/>
</dbReference>
<dbReference type="EMBL" id="LN899827">
    <property type="protein sequence ID" value="CUV47474.1"/>
    <property type="molecule type" value="Genomic_DNA"/>
</dbReference>
<sequence>MYDITRAKMRVFHAILEHRSVRKAADQLEMSRSLVSRYLTEMEDMIGGRLFDRTATGLMPTDAVPYLLEYARGMEASQEKLLDQMHQLRSLQKGNLLISLSEGLVDTLMEDVLAGFMKKYPGVEVVLNMRATAEIINDVATNEAHIGLAYNPPMTSGIAFCASAVHHIVAAVHPEHPLARCDDPVPLAQALAYPVGIMPPAFGLGLLIRTIAKAENLNLTPNFNANTLMALRAYARHTRGVAFITDFSIRKEVAAGLLVGVPLKHPLAENQYARVMVKEGRPLPRAAQEVINSINAHLSTLTSDRVNDMRGGRGWLRVVETART</sequence>
<feature type="domain" description="HTH lysR-type" evidence="5">
    <location>
        <begin position="4"/>
        <end position="61"/>
    </location>
</feature>
<dbReference type="EMBL" id="CP025742">
    <property type="protein sequence ID" value="AYA48275.1"/>
    <property type="molecule type" value="Genomic_DNA"/>
</dbReference>
<accession>A0A0K1ZTL0</accession>
<dbReference type="EMBL" id="LN899821">
    <property type="protein sequence ID" value="CUV18280.1"/>
    <property type="molecule type" value="Genomic_DNA"/>
</dbReference>
<dbReference type="PATRIC" id="fig|305.107.peg.3125"/>
<dbReference type="Pfam" id="PF03466">
    <property type="entry name" value="LysR_substrate"/>
    <property type="match status" value="1"/>
</dbReference>
<dbReference type="EMBL" id="LN899820">
    <property type="protein sequence ID" value="CUV58258.1"/>
    <property type="molecule type" value="Genomic_DNA"/>
</dbReference>
<dbReference type="Pfam" id="PF00126">
    <property type="entry name" value="HTH_1"/>
    <property type="match status" value="1"/>
</dbReference>
<dbReference type="EMBL" id="LN899824">
    <property type="protein sequence ID" value="CUV31122.1"/>
    <property type="molecule type" value="Genomic_DNA"/>
</dbReference>
<protein>
    <submittedName>
        <fullName evidence="15">LysR family transcriptional regulator</fullName>
    </submittedName>
    <submittedName>
        <fullName evidence="6">Transcriptional regulator CynR</fullName>
    </submittedName>
    <submittedName>
        <fullName evidence="9">Transcriptional regulator, LysR family</fullName>
    </submittedName>
</protein>
<dbReference type="InterPro" id="IPR036388">
    <property type="entry name" value="WH-like_DNA-bd_sf"/>
</dbReference>
<keyword evidence="4" id="KW-0804">Transcription</keyword>
<evidence type="ECO:0000256" key="4">
    <source>
        <dbReference type="ARBA" id="ARBA00023163"/>
    </source>
</evidence>
<dbReference type="EMBL" id="LN899826">
    <property type="protein sequence ID" value="CUV41270.1"/>
    <property type="molecule type" value="Genomic_DNA"/>
</dbReference>
<geneLocation type="plasmid" evidence="15 17">
    <name>p1</name>
</geneLocation>
<evidence type="ECO:0000256" key="2">
    <source>
        <dbReference type="ARBA" id="ARBA00023015"/>
    </source>
</evidence>
<evidence type="ECO:0000259" key="5">
    <source>
        <dbReference type="PROSITE" id="PS50931"/>
    </source>
</evidence>
<dbReference type="Proteomes" id="UP000262427">
    <property type="component" value="Chromosome MP"/>
</dbReference>
<dbReference type="InterPro" id="IPR036390">
    <property type="entry name" value="WH_DNA-bd_sf"/>
</dbReference>
<organism evidence="9">
    <name type="scientific">Ralstonia solanacearum</name>
    <name type="common">Pseudomonas solanacearum</name>
    <dbReference type="NCBI Taxonomy" id="305"/>
    <lineage>
        <taxon>Bacteria</taxon>
        <taxon>Pseudomonadati</taxon>
        <taxon>Pseudomonadota</taxon>
        <taxon>Betaproteobacteria</taxon>
        <taxon>Burkholderiales</taxon>
        <taxon>Burkholderiaceae</taxon>
        <taxon>Ralstonia</taxon>
        <taxon>Ralstonia solanacearum species complex</taxon>
    </lineage>
</organism>
<evidence type="ECO:0000313" key="8">
    <source>
        <dbReference type="EMBL" id="CUV22645.1"/>
    </source>
</evidence>
<dbReference type="GO" id="GO:0003700">
    <property type="term" value="F:DNA-binding transcription factor activity"/>
    <property type="evidence" value="ECO:0007669"/>
    <property type="project" value="InterPro"/>
</dbReference>
<dbReference type="EMBL" id="CP085044">
    <property type="protein sequence ID" value="UZF16811.1"/>
    <property type="molecule type" value="Genomic_DNA"/>
</dbReference>
<evidence type="ECO:0000256" key="1">
    <source>
        <dbReference type="ARBA" id="ARBA00009437"/>
    </source>
</evidence>
<dbReference type="GO" id="GO:0003677">
    <property type="term" value="F:DNA binding"/>
    <property type="evidence" value="ECO:0007669"/>
    <property type="project" value="UniProtKB-KW"/>
</dbReference>
<evidence type="ECO:0000313" key="17">
    <source>
        <dbReference type="Proteomes" id="UP001164049"/>
    </source>
</evidence>
<keyword evidence="2" id="KW-0805">Transcription regulation</keyword>
<dbReference type="InterPro" id="IPR000847">
    <property type="entry name" value="LysR_HTH_N"/>
</dbReference>
<dbReference type="GO" id="GO:0005829">
    <property type="term" value="C:cytosol"/>
    <property type="evidence" value="ECO:0007669"/>
    <property type="project" value="TreeGrafter"/>
</dbReference>
<evidence type="ECO:0000313" key="13">
    <source>
        <dbReference type="EMBL" id="CUV58258.1"/>
    </source>
</evidence>
<evidence type="ECO:0000313" key="11">
    <source>
        <dbReference type="EMBL" id="CUV41270.1"/>
    </source>
</evidence>
<evidence type="ECO:0000313" key="15">
    <source>
        <dbReference type="EMBL" id="UZF16811.1"/>
    </source>
</evidence>
<dbReference type="EMBL" id="LN899825">
    <property type="protein sequence ID" value="CUV33155.1"/>
    <property type="molecule type" value="Genomic_DNA"/>
</dbReference>
<reference evidence="16" key="3">
    <citation type="submission" date="2018-01" db="EMBL/GenBank/DDBJ databases">
        <title>Raltonia solanacearum P824 infects blueberry.</title>
        <authorList>
            <person name="Bocsanczy A.M."/>
            <person name="Norman D.J."/>
        </authorList>
    </citation>
    <scope>NUCLEOTIDE SEQUENCE [LARGE SCALE GENOMIC DNA]</scope>
    <source>
        <strain evidence="16">P824</strain>
    </source>
</reference>
<dbReference type="InterPro" id="IPR005119">
    <property type="entry name" value="LysR_subst-bd"/>
</dbReference>
<evidence type="ECO:0000256" key="3">
    <source>
        <dbReference type="ARBA" id="ARBA00023125"/>
    </source>
</evidence>
<evidence type="ECO:0000313" key="7">
    <source>
        <dbReference type="EMBL" id="CUV18280.1"/>
    </source>
</evidence>
<dbReference type="Gene3D" id="3.40.190.290">
    <property type="match status" value="1"/>
</dbReference>
<dbReference type="AlphaFoldDB" id="A0A0K1ZTL0"/>
<dbReference type="PROSITE" id="PS50931">
    <property type="entry name" value="HTH_LYSR"/>
    <property type="match status" value="1"/>
</dbReference>
<dbReference type="SUPFAM" id="SSF46785">
    <property type="entry name" value="Winged helix' DNA-binding domain"/>
    <property type="match status" value="1"/>
</dbReference>
<reference evidence="15" key="4">
    <citation type="submission" date="2021-10" db="EMBL/GenBank/DDBJ databases">
        <title>Complete genome sequences of five Ralstonia solancearum strains isolated from sunflower.</title>
        <authorList>
            <person name="She X."/>
            <person name="He Z."/>
        </authorList>
    </citation>
    <scope>NUCLEOTIDE SEQUENCE</scope>
    <source>
        <strain evidence="15">RS638</strain>
        <plasmid evidence="15">p1</plasmid>
    </source>
</reference>
<dbReference type="Gene3D" id="1.10.10.10">
    <property type="entry name" value="Winged helix-like DNA-binding domain superfamily/Winged helix DNA-binding domain"/>
    <property type="match status" value="1"/>
</dbReference>
<gene>
    <name evidence="15" type="ORF">LH706_22750</name>
    <name evidence="7" type="ORF">PSS4_v1_560016</name>
    <name evidence="14" type="ORF">RD1301_v1_810003</name>
    <name evidence="6" type="ORF">RSP824_17385</name>
    <name evidence="8" type="ORF">RUN1744_v1_230016</name>
    <name evidence="9" type="ORF">RUN1985_v1_810045</name>
    <name evidence="13" type="ORF">RUN215_v1_1810017</name>
    <name evidence="10" type="ORF">TD1301_v1_300017</name>
    <name evidence="11" type="ORF">TF3108_v1_750017</name>
    <name evidence="12" type="ORF">TO10_v1_970012</name>
</gene>
<evidence type="ECO:0000313" key="6">
    <source>
        <dbReference type="EMBL" id="AYA48275.1"/>
    </source>
</evidence>
<dbReference type="EMBL" id="LN899822">
    <property type="protein sequence ID" value="CUV60230.1"/>
    <property type="molecule type" value="Genomic_DNA"/>
</dbReference>
<evidence type="ECO:0000313" key="16">
    <source>
        <dbReference type="Proteomes" id="UP000262427"/>
    </source>
</evidence>
<dbReference type="InterPro" id="IPR050950">
    <property type="entry name" value="HTH-type_LysR_regulators"/>
</dbReference>
<keyword evidence="15" id="KW-0614">Plasmid</keyword>
<evidence type="ECO:0000313" key="14">
    <source>
        <dbReference type="EMBL" id="CUV60230.1"/>
    </source>
</evidence>
<comment type="similarity">
    <text evidence="1">Belongs to the LysR transcriptional regulatory family.</text>
</comment>
<name>A0A0K1ZTL0_RALSL</name>
<reference evidence="9" key="1">
    <citation type="submission" date="2015-10" db="EMBL/GenBank/DDBJ databases">
        <authorList>
            <person name="Gilbert D.G."/>
        </authorList>
    </citation>
    <scope>NUCLEOTIDE SEQUENCE</scope>
    <source>
        <strain evidence="9">Phyl III-seqv23</strain>
    </source>
</reference>
<dbReference type="PANTHER" id="PTHR30419:SF8">
    <property type="entry name" value="NITROGEN ASSIMILATION TRANSCRIPTIONAL ACTIVATOR-RELATED"/>
    <property type="match status" value="1"/>
</dbReference>
<keyword evidence="3" id="KW-0238">DNA-binding</keyword>
<dbReference type="SUPFAM" id="SSF53850">
    <property type="entry name" value="Periplasmic binding protein-like II"/>
    <property type="match status" value="1"/>
</dbReference>
<proteinExistence type="inferred from homology"/>